<dbReference type="RefSeq" id="WP_307904896.1">
    <property type="nucleotide sequence ID" value="NZ_AP027059.1"/>
</dbReference>
<dbReference type="Pfam" id="PF01248">
    <property type="entry name" value="Ribosomal_L7Ae"/>
    <property type="match status" value="1"/>
</dbReference>
<keyword evidence="4" id="KW-1185">Reference proteome</keyword>
<protein>
    <submittedName>
        <fullName evidence="3">ABC transporter</fullName>
    </submittedName>
</protein>
<dbReference type="EMBL" id="AP027059">
    <property type="protein sequence ID" value="BDU49957.1"/>
    <property type="molecule type" value="Genomic_DNA"/>
</dbReference>
<dbReference type="Gene3D" id="3.30.1230.10">
    <property type="entry name" value="YlxR-like"/>
    <property type="match status" value="1"/>
</dbReference>
<feature type="domain" description="Ribosomal protein eL8/eL30/eS12/Gadd45" evidence="1">
    <location>
        <begin position="86"/>
        <end position="164"/>
    </location>
</feature>
<dbReference type="SUPFAM" id="SSF55315">
    <property type="entry name" value="L30e-like"/>
    <property type="match status" value="1"/>
</dbReference>
<dbReference type="KEGG" id="haby:HLVA_05260"/>
<name>A0AAU9DF16_9FUSO</name>
<evidence type="ECO:0000313" key="4">
    <source>
        <dbReference type="Proteomes" id="UP001321582"/>
    </source>
</evidence>
<proteinExistence type="predicted"/>
<organism evidence="3 4">
    <name type="scientific">Haliovirga abyssi</name>
    <dbReference type="NCBI Taxonomy" id="2996794"/>
    <lineage>
        <taxon>Bacteria</taxon>
        <taxon>Fusobacteriati</taxon>
        <taxon>Fusobacteriota</taxon>
        <taxon>Fusobacteriia</taxon>
        <taxon>Fusobacteriales</taxon>
        <taxon>Haliovirgaceae</taxon>
        <taxon>Haliovirga</taxon>
    </lineage>
</organism>
<dbReference type="SUPFAM" id="SSF64376">
    <property type="entry name" value="YlxR-like"/>
    <property type="match status" value="1"/>
</dbReference>
<dbReference type="InterPro" id="IPR029064">
    <property type="entry name" value="Ribosomal_eL30-like_sf"/>
</dbReference>
<dbReference type="InterPro" id="IPR007393">
    <property type="entry name" value="YlxR_dom"/>
</dbReference>
<dbReference type="InterPro" id="IPR037465">
    <property type="entry name" value="YlxR"/>
</dbReference>
<reference evidence="3 4" key="1">
    <citation type="submission" date="2022-11" db="EMBL/GenBank/DDBJ databases">
        <title>Haliovirga abyssi gen. nov., sp. nov., a mesophilic fermentative bacterium isolated from the Iheya North hydrothermal field and the proposal of Haliovirgaceae fam. nov.</title>
        <authorList>
            <person name="Miyazaki U."/>
            <person name="Tame A."/>
            <person name="Miyazaki J."/>
            <person name="Takai K."/>
            <person name="Sawayama S."/>
            <person name="Kitajima M."/>
            <person name="Okamoto A."/>
            <person name="Nakagawa S."/>
        </authorList>
    </citation>
    <scope>NUCLEOTIDE SEQUENCE [LARGE SCALE GENOMIC DNA]</scope>
    <source>
        <strain evidence="3 4">IC12</strain>
    </source>
</reference>
<dbReference type="AlphaFoldDB" id="A0AAU9DF16"/>
<sequence length="178" mass="20082">MKSNPIRTCVACKETAEKATLFKLVEREGKYVLDEKHKMDGRSIYICKSPLCVKKISKNKKYNIDTELLLLLMNKIKIARKEPIKALKSIINSGKVTFGIKLVQEQVARNKASLLVLAEDISKKNEEKIKFGIKDKKIPIVKFSTKEELGELFGKDEVTVIAILNKKIAGGFFKALGR</sequence>
<accession>A0AAU9DF16</accession>
<evidence type="ECO:0000313" key="3">
    <source>
        <dbReference type="EMBL" id="BDU49957.1"/>
    </source>
</evidence>
<gene>
    <name evidence="3" type="ORF">HLVA_05260</name>
</gene>
<dbReference type="InterPro" id="IPR035931">
    <property type="entry name" value="YlxR-like_sf"/>
</dbReference>
<dbReference type="Proteomes" id="UP001321582">
    <property type="component" value="Chromosome"/>
</dbReference>
<evidence type="ECO:0000259" key="1">
    <source>
        <dbReference type="Pfam" id="PF01248"/>
    </source>
</evidence>
<feature type="domain" description="YlxR" evidence="2">
    <location>
        <begin position="7"/>
        <end position="61"/>
    </location>
</feature>
<dbReference type="InterPro" id="IPR004038">
    <property type="entry name" value="Ribosomal_eL8/eL30/eS12/Gad45"/>
</dbReference>
<dbReference type="Gene3D" id="3.30.1330.30">
    <property type="match status" value="1"/>
</dbReference>
<dbReference type="PANTHER" id="PTHR34215:SF1">
    <property type="entry name" value="YLXR DOMAIN-CONTAINING PROTEIN"/>
    <property type="match status" value="1"/>
</dbReference>
<dbReference type="PANTHER" id="PTHR34215">
    <property type="entry name" value="BLL0784 PROTEIN"/>
    <property type="match status" value="1"/>
</dbReference>
<dbReference type="Pfam" id="PF04296">
    <property type="entry name" value="YlxR"/>
    <property type="match status" value="1"/>
</dbReference>
<evidence type="ECO:0000259" key="2">
    <source>
        <dbReference type="Pfam" id="PF04296"/>
    </source>
</evidence>